<keyword evidence="3" id="KW-1185">Reference proteome</keyword>
<feature type="transmembrane region" description="Helical" evidence="1">
    <location>
        <begin position="484"/>
        <end position="505"/>
    </location>
</feature>
<feature type="transmembrane region" description="Helical" evidence="1">
    <location>
        <begin position="275"/>
        <end position="298"/>
    </location>
</feature>
<feature type="transmembrane region" description="Helical" evidence="1">
    <location>
        <begin position="352"/>
        <end position="375"/>
    </location>
</feature>
<dbReference type="GO" id="GO:0022857">
    <property type="term" value="F:transmembrane transporter activity"/>
    <property type="evidence" value="ECO:0007669"/>
    <property type="project" value="TreeGrafter"/>
</dbReference>
<dbReference type="GO" id="GO:0005886">
    <property type="term" value="C:plasma membrane"/>
    <property type="evidence" value="ECO:0007669"/>
    <property type="project" value="TreeGrafter"/>
</dbReference>
<gene>
    <name evidence="2" type="ORF">MAE01_04100</name>
</gene>
<evidence type="ECO:0008006" key="4">
    <source>
        <dbReference type="Google" id="ProtNLM"/>
    </source>
</evidence>
<dbReference type="RefSeq" id="WP_147037879.1">
    <property type="nucleotide sequence ID" value="NZ_BJUW01000001.1"/>
</dbReference>
<keyword evidence="1" id="KW-0472">Membrane</keyword>
<proteinExistence type="predicted"/>
<dbReference type="Proteomes" id="UP000321225">
    <property type="component" value="Unassembled WGS sequence"/>
</dbReference>
<accession>A0A511AAL8</accession>
<comment type="caution">
    <text evidence="2">The sequence shown here is derived from an EMBL/GenBank/DDBJ whole genome shotgun (WGS) entry which is preliminary data.</text>
</comment>
<dbReference type="PANTHER" id="PTHR30572">
    <property type="entry name" value="MEMBRANE COMPONENT OF TRANSPORTER-RELATED"/>
    <property type="match status" value="1"/>
</dbReference>
<dbReference type="EMBL" id="BJUW01000001">
    <property type="protein sequence ID" value="GEK85234.1"/>
    <property type="molecule type" value="Genomic_DNA"/>
</dbReference>
<reference evidence="2 3" key="1">
    <citation type="submission" date="2019-07" db="EMBL/GenBank/DDBJ databases">
        <title>Whole genome shotgun sequence of Microbacterium aerolatum NBRC 103071.</title>
        <authorList>
            <person name="Hosoyama A."/>
            <person name="Uohara A."/>
            <person name="Ohji S."/>
            <person name="Ichikawa N."/>
        </authorList>
    </citation>
    <scope>NUCLEOTIDE SEQUENCE [LARGE SCALE GENOMIC DNA]</scope>
    <source>
        <strain evidence="2 3">NBRC 103071</strain>
    </source>
</reference>
<organism evidence="2 3">
    <name type="scientific">Microbacterium aerolatum</name>
    <dbReference type="NCBI Taxonomy" id="153731"/>
    <lineage>
        <taxon>Bacteria</taxon>
        <taxon>Bacillati</taxon>
        <taxon>Actinomycetota</taxon>
        <taxon>Actinomycetes</taxon>
        <taxon>Micrococcales</taxon>
        <taxon>Microbacteriaceae</taxon>
        <taxon>Microbacterium</taxon>
    </lineage>
</organism>
<evidence type="ECO:0000313" key="2">
    <source>
        <dbReference type="EMBL" id="GEK85234.1"/>
    </source>
</evidence>
<evidence type="ECO:0000256" key="1">
    <source>
        <dbReference type="SAM" id="Phobius"/>
    </source>
</evidence>
<evidence type="ECO:0000313" key="3">
    <source>
        <dbReference type="Proteomes" id="UP000321225"/>
    </source>
</evidence>
<feature type="transmembrane region" description="Helical" evidence="1">
    <location>
        <begin position="696"/>
        <end position="719"/>
    </location>
</feature>
<feature type="transmembrane region" description="Helical" evidence="1">
    <location>
        <begin position="319"/>
        <end position="346"/>
    </location>
</feature>
<feature type="transmembrane region" description="Helical" evidence="1">
    <location>
        <begin position="438"/>
        <end position="463"/>
    </location>
</feature>
<dbReference type="AlphaFoldDB" id="A0A511AAL8"/>
<keyword evidence="1" id="KW-0812">Transmembrane</keyword>
<feature type="transmembrane region" description="Helical" evidence="1">
    <location>
        <begin position="396"/>
        <end position="418"/>
    </location>
</feature>
<feature type="transmembrane region" description="Helical" evidence="1">
    <location>
        <begin position="752"/>
        <end position="779"/>
    </location>
</feature>
<dbReference type="PANTHER" id="PTHR30572:SF4">
    <property type="entry name" value="ABC TRANSPORTER PERMEASE YTRF"/>
    <property type="match status" value="1"/>
</dbReference>
<dbReference type="OrthoDB" id="3719151at2"/>
<sequence length="783" mass="78552">MRFAAKQAGEHVGRLSLLAFVVALVVAGIGGIDAVADRSIADGATRILTHAEPAARSIRVVAVQAPDLTAQDGQVREAIADAFTGVDVVVARQAELEAAAETPMGETFTLRLLHDDRIPDLATLTNGEWPRSPNQIALPEAAAARQHLGIGDAVTVSRDGTTLTLVGTWTVDDPEDSAWQGDSAVVSGQSDGATGPGVVAPGALESFPAAPTVTWEITPAASRLTDLERMQRGITSLRSLPDGIDPQRQHNTRVLGGLGDTLQRQSAAVAATRGLLVAPLLIIALLGALVLGAVLSTLSTVRREELVLLRARGASGRSLAVRAAGEAAVSAAVGSSLALAGLAVAVGIGTTAVLTAIGAVVAAAVTAGLLAVRSAGRADSRRPEAQRSDAGVRPPAVLLLVAGVAVGLAALSAWQLFATGTVVRADGAPDPLAAAAPALLLVTACLVGPVAIGPLAAVAERLLRRSRGIAPILPIRQIARRMGSVAVAILCLALAAASVAFAVTAPGAADAAEQRTRGALLGGDVRVIADDGLDAIARSADTWSGVTDATEILRTPLTVGSDTAVLVAGPPDALGLSGPIPAGADETISAVITRSLGERLGATTGAVFTARVRSVARPVPIEVAGIVDALPGVGERFGVAADPDQLRAAGAELPANELWIGSETPEETAAQVRAQATDPVRILTADQVSAAPVVSVAPALLTAGALVAALLGVIGFLAASSAASRARRDETLVLRALGLGLSRQRALRAGEIAGVAVYALLVGSVLGACVAAAVLPIVLGLGA</sequence>
<name>A0A511AAL8_9MICO</name>
<dbReference type="InterPro" id="IPR050250">
    <property type="entry name" value="Macrolide_Exporter_MacB"/>
</dbReference>
<protein>
    <recommendedName>
        <fullName evidence="4">ABC3 transporter permease protein domain-containing protein</fullName>
    </recommendedName>
</protein>
<keyword evidence="1" id="KW-1133">Transmembrane helix</keyword>